<feature type="transmembrane region" description="Helical" evidence="1">
    <location>
        <begin position="316"/>
        <end position="336"/>
    </location>
</feature>
<feature type="transmembrane region" description="Helical" evidence="1">
    <location>
        <begin position="12"/>
        <end position="31"/>
    </location>
</feature>
<feature type="transmembrane region" description="Helical" evidence="1">
    <location>
        <begin position="37"/>
        <end position="58"/>
    </location>
</feature>
<dbReference type="InterPro" id="IPR010640">
    <property type="entry name" value="Low_temperature_requirement_A"/>
</dbReference>
<accession>A0ABQ4E6T7</accession>
<comment type="caution">
    <text evidence="2">The sequence shown here is derived from an EMBL/GenBank/DDBJ whole genome shotgun (WGS) entry which is preliminary data.</text>
</comment>
<keyword evidence="1" id="KW-0812">Transmembrane</keyword>
<dbReference type="Proteomes" id="UP000646749">
    <property type="component" value="Unassembled WGS sequence"/>
</dbReference>
<keyword evidence="1" id="KW-0472">Membrane</keyword>
<keyword evidence="1" id="KW-1133">Transmembrane helix</keyword>
<reference evidence="2 3" key="1">
    <citation type="submission" date="2021-01" db="EMBL/GenBank/DDBJ databases">
        <title>Whole genome shotgun sequence of Plantactinospora endophytica NBRC 110450.</title>
        <authorList>
            <person name="Komaki H."/>
            <person name="Tamura T."/>
        </authorList>
    </citation>
    <scope>NUCLEOTIDE SEQUENCE [LARGE SCALE GENOMIC DNA]</scope>
    <source>
        <strain evidence="2 3">NBRC 110450</strain>
    </source>
</reference>
<evidence type="ECO:0000313" key="2">
    <source>
        <dbReference type="EMBL" id="GIG90435.1"/>
    </source>
</evidence>
<feature type="transmembrane region" description="Helical" evidence="1">
    <location>
        <begin position="343"/>
        <end position="362"/>
    </location>
</feature>
<proteinExistence type="predicted"/>
<feature type="transmembrane region" description="Helical" evidence="1">
    <location>
        <begin position="368"/>
        <end position="389"/>
    </location>
</feature>
<sequence length="419" mass="45211">MAEGMRVTRLEIFFDLVFVYALFNVSRSTYADLSPDGLLRGLLVLSLLWWCWTSYAWVGNSVRAGEGAMPAVLVGVMAAVFVVALALPEAFADIPGGLPGPLVFAGCYLVIRAMSLVVFWHVNRHQSGLHRRTVHLALPILAATALLVVAAVLPRQLAGVVNPFAVQVVLWVLAVAVEYVAGVVLARRGWRIISAAHWTERYELVVIIAIGELIISVGTGTSPLSRPITLPVAGAAILAIVVTATLWWAYFDIIALAAQQVLNDARAAARLALARDAYVYLHLPMIIGLLTLALGAEEVLQQVADRRVPLGEPLRSPGAYLLFGGVFLFLLAHLAFQLRILGTLTWIRLGTVVALAALTPVAAAVPALAALAILTAVCVGLVSTELVVLAGSRRAVREAVLEEHLAHEERETTWRRRHR</sequence>
<dbReference type="PANTHER" id="PTHR36840:SF1">
    <property type="entry name" value="BLL5714 PROTEIN"/>
    <property type="match status" value="1"/>
</dbReference>
<name>A0ABQ4E6T7_9ACTN</name>
<protein>
    <submittedName>
        <fullName evidence="2">Low temperature requirement protein A</fullName>
    </submittedName>
</protein>
<dbReference type="PANTHER" id="PTHR36840">
    <property type="entry name" value="BLL5714 PROTEIN"/>
    <property type="match status" value="1"/>
</dbReference>
<organism evidence="2 3">
    <name type="scientific">Plantactinospora endophytica</name>
    <dbReference type="NCBI Taxonomy" id="673535"/>
    <lineage>
        <taxon>Bacteria</taxon>
        <taxon>Bacillati</taxon>
        <taxon>Actinomycetota</taxon>
        <taxon>Actinomycetes</taxon>
        <taxon>Micromonosporales</taxon>
        <taxon>Micromonosporaceae</taxon>
        <taxon>Plantactinospora</taxon>
    </lineage>
</organism>
<feature type="transmembrane region" description="Helical" evidence="1">
    <location>
        <begin position="103"/>
        <end position="122"/>
    </location>
</feature>
<feature type="transmembrane region" description="Helical" evidence="1">
    <location>
        <begin position="232"/>
        <end position="256"/>
    </location>
</feature>
<dbReference type="EMBL" id="BONW01000028">
    <property type="protein sequence ID" value="GIG90435.1"/>
    <property type="molecule type" value="Genomic_DNA"/>
</dbReference>
<feature type="transmembrane region" description="Helical" evidence="1">
    <location>
        <begin position="134"/>
        <end position="153"/>
    </location>
</feature>
<evidence type="ECO:0000256" key="1">
    <source>
        <dbReference type="SAM" id="Phobius"/>
    </source>
</evidence>
<feature type="transmembrane region" description="Helical" evidence="1">
    <location>
        <begin position="70"/>
        <end position="91"/>
    </location>
</feature>
<dbReference type="Pfam" id="PF06772">
    <property type="entry name" value="LtrA"/>
    <property type="match status" value="1"/>
</dbReference>
<evidence type="ECO:0000313" key="3">
    <source>
        <dbReference type="Proteomes" id="UP000646749"/>
    </source>
</evidence>
<gene>
    <name evidence="2" type="ORF">Pen02_53710</name>
</gene>
<keyword evidence="3" id="KW-1185">Reference proteome</keyword>
<feature type="transmembrane region" description="Helical" evidence="1">
    <location>
        <begin position="277"/>
        <end position="296"/>
    </location>
</feature>
<feature type="transmembrane region" description="Helical" evidence="1">
    <location>
        <begin position="165"/>
        <end position="190"/>
    </location>
</feature>
<feature type="transmembrane region" description="Helical" evidence="1">
    <location>
        <begin position="202"/>
        <end position="220"/>
    </location>
</feature>